<dbReference type="EMBL" id="CP061799">
    <property type="protein sequence ID" value="QTA79439.1"/>
    <property type="molecule type" value="Genomic_DNA"/>
</dbReference>
<protein>
    <submittedName>
        <fullName evidence="2">Uncharacterized protein</fullName>
    </submittedName>
</protein>
<keyword evidence="1" id="KW-1133">Transmembrane helix</keyword>
<proteinExistence type="predicted"/>
<evidence type="ECO:0000313" key="2">
    <source>
        <dbReference type="EMBL" id="QTA79439.1"/>
    </source>
</evidence>
<dbReference type="KEGG" id="dli:dnl_17090"/>
<reference evidence="2" key="1">
    <citation type="journal article" date="2021" name="Microb. Physiol.">
        <title>Proteogenomic Insights into the Physiology of Marine, Sulfate-Reducing, Filamentous Desulfonema limicola and Desulfonema magnum.</title>
        <authorList>
            <person name="Schnaars V."/>
            <person name="Wohlbrand L."/>
            <person name="Scheve S."/>
            <person name="Hinrichs C."/>
            <person name="Reinhardt R."/>
            <person name="Rabus R."/>
        </authorList>
    </citation>
    <scope>NUCLEOTIDE SEQUENCE</scope>
    <source>
        <strain evidence="2">5ac10</strain>
    </source>
</reference>
<name>A0A975GFR1_9BACT</name>
<keyword evidence="1" id="KW-0812">Transmembrane</keyword>
<gene>
    <name evidence="2" type="ORF">dnl_17090</name>
</gene>
<sequence length="54" mass="6257">MISGITDFHLKKICQRILGFTIDGRAGLHIYFLILLILLKPNSGKMTFYRFINN</sequence>
<keyword evidence="3" id="KW-1185">Reference proteome</keyword>
<evidence type="ECO:0000313" key="3">
    <source>
        <dbReference type="Proteomes" id="UP000663720"/>
    </source>
</evidence>
<keyword evidence="1" id="KW-0472">Membrane</keyword>
<feature type="transmembrane region" description="Helical" evidence="1">
    <location>
        <begin position="17"/>
        <end position="39"/>
    </location>
</feature>
<evidence type="ECO:0000256" key="1">
    <source>
        <dbReference type="SAM" id="Phobius"/>
    </source>
</evidence>
<accession>A0A975GFR1</accession>
<dbReference type="AlphaFoldDB" id="A0A975GFR1"/>
<dbReference type="Proteomes" id="UP000663720">
    <property type="component" value="Chromosome"/>
</dbReference>
<organism evidence="2 3">
    <name type="scientific">Desulfonema limicola</name>
    <dbReference type="NCBI Taxonomy" id="45656"/>
    <lineage>
        <taxon>Bacteria</taxon>
        <taxon>Pseudomonadati</taxon>
        <taxon>Thermodesulfobacteriota</taxon>
        <taxon>Desulfobacteria</taxon>
        <taxon>Desulfobacterales</taxon>
        <taxon>Desulfococcaceae</taxon>
        <taxon>Desulfonema</taxon>
    </lineage>
</organism>